<dbReference type="HOGENOM" id="CLU_1914717_0_0_10"/>
<evidence type="ECO:0000313" key="1">
    <source>
        <dbReference type="EMBL" id="EHQ26713.1"/>
    </source>
</evidence>
<dbReference type="EMBL" id="CM001403">
    <property type="protein sequence ID" value="EHQ26713.1"/>
    <property type="molecule type" value="Genomic_DNA"/>
</dbReference>
<reference evidence="1" key="1">
    <citation type="submission" date="2011-09" db="EMBL/GenBank/DDBJ databases">
        <title>The permanent draft genome of Mucilaginibacter paludis DSM 18603.</title>
        <authorList>
            <consortium name="US DOE Joint Genome Institute (JGI-PGF)"/>
            <person name="Lucas S."/>
            <person name="Han J."/>
            <person name="Lapidus A."/>
            <person name="Bruce D."/>
            <person name="Goodwin L."/>
            <person name="Pitluck S."/>
            <person name="Peters L."/>
            <person name="Kyrpides N."/>
            <person name="Mavromatis K."/>
            <person name="Ivanova N."/>
            <person name="Mikhailova N."/>
            <person name="Held B."/>
            <person name="Detter J.C."/>
            <person name="Tapia R."/>
            <person name="Han C."/>
            <person name="Land M."/>
            <person name="Hauser L."/>
            <person name="Markowitz V."/>
            <person name="Cheng J.-F."/>
            <person name="Hugenholtz P."/>
            <person name="Woyke T."/>
            <person name="Wu D."/>
            <person name="Tindall B."/>
            <person name="Brambilla E."/>
            <person name="Klenk H.-P."/>
            <person name="Eisen J.A."/>
        </authorList>
    </citation>
    <scope>NUCLEOTIDE SEQUENCE [LARGE SCALE GENOMIC DNA]</scope>
    <source>
        <strain evidence="1">DSM 18603</strain>
    </source>
</reference>
<proteinExistence type="predicted"/>
<gene>
    <name evidence="1" type="ORF">Mucpa_2598</name>
</gene>
<dbReference type="RefSeq" id="WP_008506868.1">
    <property type="nucleotide sequence ID" value="NZ_CM001403.1"/>
</dbReference>
<accession>H1Y256</accession>
<dbReference type="AlphaFoldDB" id="H1Y256"/>
<dbReference type="eggNOG" id="ENOG5031AKW">
    <property type="taxonomic scope" value="Bacteria"/>
</dbReference>
<name>H1Y256_9SPHI</name>
<sequence length="132" mass="15649">MEVQIQLYDKREKVLTTTCVEKLTENRFRMAENDIFDCRLTKGTEFETRLNQDGQHVIVRVIKNSEYVTRRFLLPINFNVNDYRMLGDELGNRGGFWQVDFGGFLTINIPKNFEFDIDSVIKEFELKVSEIR</sequence>
<evidence type="ECO:0000313" key="2">
    <source>
        <dbReference type="Proteomes" id="UP000002774"/>
    </source>
</evidence>
<dbReference type="Proteomes" id="UP000002774">
    <property type="component" value="Chromosome"/>
</dbReference>
<keyword evidence="2" id="KW-1185">Reference proteome</keyword>
<organism evidence="1 2">
    <name type="scientific">Mucilaginibacter paludis DSM 18603</name>
    <dbReference type="NCBI Taxonomy" id="714943"/>
    <lineage>
        <taxon>Bacteria</taxon>
        <taxon>Pseudomonadati</taxon>
        <taxon>Bacteroidota</taxon>
        <taxon>Sphingobacteriia</taxon>
        <taxon>Sphingobacteriales</taxon>
        <taxon>Sphingobacteriaceae</taxon>
        <taxon>Mucilaginibacter</taxon>
    </lineage>
</organism>
<dbReference type="OrthoDB" id="674885at2"/>
<protein>
    <submittedName>
        <fullName evidence="1">Uncharacterized protein</fullName>
    </submittedName>
</protein>